<feature type="region of interest" description="Disordered" evidence="1">
    <location>
        <begin position="97"/>
        <end position="124"/>
    </location>
</feature>
<dbReference type="RefSeq" id="XP_040629205.1">
    <property type="nucleotide sequence ID" value="XM_040772632.1"/>
</dbReference>
<keyword evidence="3" id="KW-1185">Reference proteome</keyword>
<dbReference type="GeneID" id="63687694"/>
<dbReference type="STRING" id="1858805.M5GDE1"/>
<organism evidence="2 3">
    <name type="scientific">Dacryopinax primogenitus (strain DJM 731)</name>
    <name type="common">Brown rot fungus</name>
    <dbReference type="NCBI Taxonomy" id="1858805"/>
    <lineage>
        <taxon>Eukaryota</taxon>
        <taxon>Fungi</taxon>
        <taxon>Dikarya</taxon>
        <taxon>Basidiomycota</taxon>
        <taxon>Agaricomycotina</taxon>
        <taxon>Dacrymycetes</taxon>
        <taxon>Dacrymycetales</taxon>
        <taxon>Dacrymycetaceae</taxon>
        <taxon>Dacryopinax</taxon>
    </lineage>
</organism>
<name>M5GDE1_DACPD</name>
<evidence type="ECO:0000256" key="1">
    <source>
        <dbReference type="SAM" id="MobiDB-lite"/>
    </source>
</evidence>
<dbReference type="HOGENOM" id="CLU_2009343_0_0_1"/>
<gene>
    <name evidence="2" type="ORF">DACRYDRAFT_21998</name>
</gene>
<sequence>MYKKLLDSLLAPPPNAFDFESYFVSTGLDETQPFGDWFIASIHELVEDSGFEGLQTAVCLKDMASAWSKAVEQLGVEKVDDTLEVVYRLQPRPKFRRARGAAATASPPLASVVEDRGTPPLPDM</sequence>
<dbReference type="AlphaFoldDB" id="M5GDE1"/>
<evidence type="ECO:0000313" key="3">
    <source>
        <dbReference type="Proteomes" id="UP000030653"/>
    </source>
</evidence>
<evidence type="ECO:0000313" key="2">
    <source>
        <dbReference type="EMBL" id="EJU02308.1"/>
    </source>
</evidence>
<dbReference type="EMBL" id="JH795862">
    <property type="protein sequence ID" value="EJU02308.1"/>
    <property type="molecule type" value="Genomic_DNA"/>
</dbReference>
<feature type="non-terminal residue" evidence="2">
    <location>
        <position position="124"/>
    </location>
</feature>
<dbReference type="OrthoDB" id="354769at2759"/>
<protein>
    <submittedName>
        <fullName evidence="2">Uncharacterized protein</fullName>
    </submittedName>
</protein>
<dbReference type="Proteomes" id="UP000030653">
    <property type="component" value="Unassembled WGS sequence"/>
</dbReference>
<accession>M5GDE1</accession>
<reference evidence="2 3" key="1">
    <citation type="journal article" date="2012" name="Science">
        <title>The Paleozoic origin of enzymatic lignin decomposition reconstructed from 31 fungal genomes.</title>
        <authorList>
            <person name="Floudas D."/>
            <person name="Binder M."/>
            <person name="Riley R."/>
            <person name="Barry K."/>
            <person name="Blanchette R.A."/>
            <person name="Henrissat B."/>
            <person name="Martinez A.T."/>
            <person name="Otillar R."/>
            <person name="Spatafora J.W."/>
            <person name="Yadav J.S."/>
            <person name="Aerts A."/>
            <person name="Benoit I."/>
            <person name="Boyd A."/>
            <person name="Carlson A."/>
            <person name="Copeland A."/>
            <person name="Coutinho P.M."/>
            <person name="de Vries R.P."/>
            <person name="Ferreira P."/>
            <person name="Findley K."/>
            <person name="Foster B."/>
            <person name="Gaskell J."/>
            <person name="Glotzer D."/>
            <person name="Gorecki P."/>
            <person name="Heitman J."/>
            <person name="Hesse C."/>
            <person name="Hori C."/>
            <person name="Igarashi K."/>
            <person name="Jurgens J.A."/>
            <person name="Kallen N."/>
            <person name="Kersten P."/>
            <person name="Kohler A."/>
            <person name="Kuees U."/>
            <person name="Kumar T.K.A."/>
            <person name="Kuo A."/>
            <person name="LaButti K."/>
            <person name="Larrondo L.F."/>
            <person name="Lindquist E."/>
            <person name="Ling A."/>
            <person name="Lombard V."/>
            <person name="Lucas S."/>
            <person name="Lundell T."/>
            <person name="Martin R."/>
            <person name="McLaughlin D.J."/>
            <person name="Morgenstern I."/>
            <person name="Morin E."/>
            <person name="Murat C."/>
            <person name="Nagy L.G."/>
            <person name="Nolan M."/>
            <person name="Ohm R.A."/>
            <person name="Patyshakuliyeva A."/>
            <person name="Rokas A."/>
            <person name="Ruiz-Duenas F.J."/>
            <person name="Sabat G."/>
            <person name="Salamov A."/>
            <person name="Samejima M."/>
            <person name="Schmutz J."/>
            <person name="Slot J.C."/>
            <person name="St John F."/>
            <person name="Stenlid J."/>
            <person name="Sun H."/>
            <person name="Sun S."/>
            <person name="Syed K."/>
            <person name="Tsang A."/>
            <person name="Wiebenga A."/>
            <person name="Young D."/>
            <person name="Pisabarro A."/>
            <person name="Eastwood D.C."/>
            <person name="Martin F."/>
            <person name="Cullen D."/>
            <person name="Grigoriev I.V."/>
            <person name="Hibbett D.S."/>
        </authorList>
    </citation>
    <scope>NUCLEOTIDE SEQUENCE [LARGE SCALE GENOMIC DNA]</scope>
    <source>
        <strain evidence="2 3">DJM-731 SS1</strain>
    </source>
</reference>
<proteinExistence type="predicted"/>